<accession>A0A3E2VT30</accession>
<dbReference type="GO" id="GO:0006310">
    <property type="term" value="P:DNA recombination"/>
    <property type="evidence" value="ECO:0007669"/>
    <property type="project" value="UniProtKB-KW"/>
</dbReference>
<dbReference type="InterPro" id="IPR010998">
    <property type="entry name" value="Integrase_recombinase_N"/>
</dbReference>
<name>A0A3E2VT30_CLOIN</name>
<dbReference type="Gene3D" id="1.10.443.10">
    <property type="entry name" value="Intergrase catalytic core"/>
    <property type="match status" value="1"/>
</dbReference>
<keyword evidence="4 6" id="KW-0238">DNA-binding</keyword>
<evidence type="ECO:0000256" key="3">
    <source>
        <dbReference type="ARBA" id="ARBA00022908"/>
    </source>
</evidence>
<evidence type="ECO:0000256" key="4">
    <source>
        <dbReference type="ARBA" id="ARBA00023125"/>
    </source>
</evidence>
<dbReference type="PANTHER" id="PTHR30349">
    <property type="entry name" value="PHAGE INTEGRASE-RELATED"/>
    <property type="match status" value="1"/>
</dbReference>
<evidence type="ECO:0000256" key="5">
    <source>
        <dbReference type="ARBA" id="ARBA00023172"/>
    </source>
</evidence>
<dbReference type="InterPro" id="IPR013762">
    <property type="entry name" value="Integrase-like_cat_sf"/>
</dbReference>
<evidence type="ECO:0000256" key="6">
    <source>
        <dbReference type="PROSITE-ProRule" id="PRU01248"/>
    </source>
</evidence>
<evidence type="ECO:0000256" key="1">
    <source>
        <dbReference type="ARBA" id="ARBA00003283"/>
    </source>
</evidence>
<dbReference type="Gene3D" id="1.10.150.130">
    <property type="match status" value="1"/>
</dbReference>
<organism evidence="9 10">
    <name type="scientific">Clostridium innocuum</name>
    <dbReference type="NCBI Taxonomy" id="1522"/>
    <lineage>
        <taxon>Bacteria</taxon>
        <taxon>Bacillati</taxon>
        <taxon>Bacillota</taxon>
        <taxon>Clostridia</taxon>
        <taxon>Eubacteriales</taxon>
        <taxon>Clostridiaceae</taxon>
        <taxon>Clostridium</taxon>
    </lineage>
</organism>
<feature type="domain" description="Core-binding (CB)" evidence="8">
    <location>
        <begin position="27"/>
        <end position="117"/>
    </location>
</feature>
<dbReference type="SUPFAM" id="SSF56349">
    <property type="entry name" value="DNA breaking-rejoining enzymes"/>
    <property type="match status" value="1"/>
</dbReference>
<protein>
    <submittedName>
        <fullName evidence="9">Site-specific integrase</fullName>
    </submittedName>
</protein>
<dbReference type="PROSITE" id="PS51898">
    <property type="entry name" value="TYR_RECOMBINASE"/>
    <property type="match status" value="1"/>
</dbReference>
<sequence length="354" mass="40969">MQERKRVLDDQDFRCYGACEHPFAEMPSLEEWLLYFLEHYVKTNTKPSTYANFRSYINSHICPILGDYLLNEINDAILQTYVNMKHEHGRLDGKGGLSTKTLREHIMVLKLAFKRAIHLGIVGYDPCRYIEYPREEKKEVRVLSKSNQRKLSNAISPQFQNNTLMPALLAMHAGLRIGEVSALKVEDINMEDRLIRIDESLNRVMTFEQDGSTCCPLIYQSTKSGKVRFVPMNEDLYKALDTYMNTMPQAYKRNGNAPLFLTSRETVMEPRRINYHFKKLLNKLNIQDIHFHCLRHTFATRALEAGIPMKYCSAMLGHASTGITENLYAHASEDQLKKEIKKLNISAYEVPCYV</sequence>
<evidence type="ECO:0000259" key="8">
    <source>
        <dbReference type="PROSITE" id="PS51900"/>
    </source>
</evidence>
<dbReference type="Proteomes" id="UP000260025">
    <property type="component" value="Unassembled WGS sequence"/>
</dbReference>
<evidence type="ECO:0000313" key="10">
    <source>
        <dbReference type="Proteomes" id="UP000260025"/>
    </source>
</evidence>
<dbReference type="InterPro" id="IPR050090">
    <property type="entry name" value="Tyrosine_recombinase_XerCD"/>
</dbReference>
<proteinExistence type="inferred from homology"/>
<dbReference type="Pfam" id="PF00589">
    <property type="entry name" value="Phage_integrase"/>
    <property type="match status" value="1"/>
</dbReference>
<comment type="caution">
    <text evidence="9">The sequence shown here is derived from an EMBL/GenBank/DDBJ whole genome shotgun (WGS) entry which is preliminary data.</text>
</comment>
<dbReference type="Pfam" id="PF14659">
    <property type="entry name" value="Phage_int_SAM_3"/>
    <property type="match status" value="1"/>
</dbReference>
<dbReference type="InterPro" id="IPR004107">
    <property type="entry name" value="Integrase_SAM-like_N"/>
</dbReference>
<dbReference type="GO" id="GO:0003677">
    <property type="term" value="F:DNA binding"/>
    <property type="evidence" value="ECO:0007669"/>
    <property type="project" value="UniProtKB-UniRule"/>
</dbReference>
<gene>
    <name evidence="9" type="ORF">DXA38_15035</name>
</gene>
<comment type="function">
    <text evidence="1">Site-specific tyrosine recombinase, which acts by catalyzing the cutting and rejoining of the recombining DNA molecules.</text>
</comment>
<dbReference type="PROSITE" id="PS51900">
    <property type="entry name" value="CB"/>
    <property type="match status" value="1"/>
</dbReference>
<dbReference type="PANTHER" id="PTHR30349:SF64">
    <property type="entry name" value="PROPHAGE INTEGRASE INTD-RELATED"/>
    <property type="match status" value="1"/>
</dbReference>
<dbReference type="OrthoDB" id="111144at2"/>
<keyword evidence="5" id="KW-0233">DNA recombination</keyword>
<feature type="domain" description="Tyr recombinase" evidence="7">
    <location>
        <begin position="138"/>
        <end position="341"/>
    </location>
</feature>
<dbReference type="RefSeq" id="WP_117443873.1">
    <property type="nucleotide sequence ID" value="NZ_JAJFEN010000086.1"/>
</dbReference>
<evidence type="ECO:0000313" key="9">
    <source>
        <dbReference type="EMBL" id="RGC13962.1"/>
    </source>
</evidence>
<dbReference type="AlphaFoldDB" id="A0A3E2VT30"/>
<dbReference type="GO" id="GO:0015074">
    <property type="term" value="P:DNA integration"/>
    <property type="evidence" value="ECO:0007669"/>
    <property type="project" value="UniProtKB-KW"/>
</dbReference>
<dbReference type="CDD" id="cd01189">
    <property type="entry name" value="INT_ICEBs1_C_like"/>
    <property type="match status" value="1"/>
</dbReference>
<dbReference type="InterPro" id="IPR002104">
    <property type="entry name" value="Integrase_catalytic"/>
</dbReference>
<comment type="similarity">
    <text evidence="2">Belongs to the 'phage' integrase family.</text>
</comment>
<reference evidence="9 10" key="1">
    <citation type="submission" date="2018-08" db="EMBL/GenBank/DDBJ databases">
        <title>A genome reference for cultivated species of the human gut microbiota.</title>
        <authorList>
            <person name="Zou Y."/>
            <person name="Xue W."/>
            <person name="Luo G."/>
        </authorList>
    </citation>
    <scope>NUCLEOTIDE SEQUENCE [LARGE SCALE GENOMIC DNA]</scope>
    <source>
        <strain evidence="9 10">OF01-2LB</strain>
    </source>
</reference>
<dbReference type="InterPro" id="IPR011010">
    <property type="entry name" value="DNA_brk_join_enz"/>
</dbReference>
<dbReference type="InterPro" id="IPR044068">
    <property type="entry name" value="CB"/>
</dbReference>
<dbReference type="EMBL" id="QVEV01000025">
    <property type="protein sequence ID" value="RGC13962.1"/>
    <property type="molecule type" value="Genomic_DNA"/>
</dbReference>
<evidence type="ECO:0000259" key="7">
    <source>
        <dbReference type="PROSITE" id="PS51898"/>
    </source>
</evidence>
<evidence type="ECO:0000256" key="2">
    <source>
        <dbReference type="ARBA" id="ARBA00008857"/>
    </source>
</evidence>
<keyword evidence="3" id="KW-0229">DNA integration</keyword>